<dbReference type="EnsemblMetazoa" id="PPAI003043-RA">
    <property type="protein sequence ID" value="PPAI003043-PA"/>
    <property type="gene ID" value="PPAI003043"/>
</dbReference>
<dbReference type="EMBL" id="AJVK01012046">
    <property type="status" value="NOT_ANNOTATED_CDS"/>
    <property type="molecule type" value="Genomic_DNA"/>
</dbReference>
<dbReference type="AlphaFoldDB" id="A0A1B0D6D4"/>
<dbReference type="VEuPathDB" id="VectorBase:PPAI003043"/>
<dbReference type="Proteomes" id="UP000092462">
    <property type="component" value="Unassembled WGS sequence"/>
</dbReference>
<proteinExistence type="predicted"/>
<keyword evidence="2" id="KW-1185">Reference proteome</keyword>
<organism evidence="1 2">
    <name type="scientific">Phlebotomus papatasi</name>
    <name type="common">Sandfly</name>
    <dbReference type="NCBI Taxonomy" id="29031"/>
    <lineage>
        <taxon>Eukaryota</taxon>
        <taxon>Metazoa</taxon>
        <taxon>Ecdysozoa</taxon>
        <taxon>Arthropoda</taxon>
        <taxon>Hexapoda</taxon>
        <taxon>Insecta</taxon>
        <taxon>Pterygota</taxon>
        <taxon>Neoptera</taxon>
        <taxon>Endopterygota</taxon>
        <taxon>Diptera</taxon>
        <taxon>Nematocera</taxon>
        <taxon>Psychodoidea</taxon>
        <taxon>Psychodidae</taxon>
        <taxon>Phlebotomus</taxon>
        <taxon>Phlebotomus</taxon>
    </lineage>
</organism>
<evidence type="ECO:0000313" key="2">
    <source>
        <dbReference type="Proteomes" id="UP000092462"/>
    </source>
</evidence>
<reference evidence="1" key="1">
    <citation type="submission" date="2022-08" db="UniProtKB">
        <authorList>
            <consortium name="EnsemblMetazoa"/>
        </authorList>
    </citation>
    <scope>IDENTIFICATION</scope>
    <source>
        <strain evidence="1">Israel</strain>
    </source>
</reference>
<name>A0A1B0D6D4_PHLPP</name>
<dbReference type="VEuPathDB" id="VectorBase:PPAPM1_012567"/>
<evidence type="ECO:0000313" key="1">
    <source>
        <dbReference type="EnsemblMetazoa" id="PPAI003043-PA"/>
    </source>
</evidence>
<protein>
    <submittedName>
        <fullName evidence="1">Uncharacterized protein</fullName>
    </submittedName>
</protein>
<accession>A0A1B0D6D4</accession>
<sequence>MKLMLNFFTKELPNNTEYVKGFNKLLLWVIESVKRQQLPLNYLWNYIIIQYQSRYFAIVYIRLSRSGHSNSAQLMLILKSFTNLLKQSASNKTPEEFHGHLKGVF</sequence>